<dbReference type="EMBL" id="VSSQ01077963">
    <property type="protein sequence ID" value="MPN27912.1"/>
    <property type="molecule type" value="Genomic_DNA"/>
</dbReference>
<comment type="caution">
    <text evidence="1">The sequence shown here is derived from an EMBL/GenBank/DDBJ whole genome shotgun (WGS) entry which is preliminary data.</text>
</comment>
<protein>
    <submittedName>
        <fullName evidence="1">Uncharacterized protein</fullName>
    </submittedName>
</protein>
<organism evidence="1">
    <name type="scientific">bioreactor metagenome</name>
    <dbReference type="NCBI Taxonomy" id="1076179"/>
    <lineage>
        <taxon>unclassified sequences</taxon>
        <taxon>metagenomes</taxon>
        <taxon>ecological metagenomes</taxon>
    </lineage>
</organism>
<gene>
    <name evidence="1" type="ORF">SDC9_175346</name>
</gene>
<reference evidence="1" key="1">
    <citation type="submission" date="2019-08" db="EMBL/GenBank/DDBJ databases">
        <authorList>
            <person name="Kucharzyk K."/>
            <person name="Murdoch R.W."/>
            <person name="Higgins S."/>
            <person name="Loffler F."/>
        </authorList>
    </citation>
    <scope>NUCLEOTIDE SEQUENCE</scope>
</reference>
<accession>A0A645GPR1</accession>
<dbReference type="AlphaFoldDB" id="A0A645GPR1"/>
<name>A0A645GPR1_9ZZZZ</name>
<sequence length="80" mass="8645">MEHPWREFPEISLSAQAAGAEGCTAASDQPYRLLRISMAGKGVGIFHNVQSDLPEKQQGFAVNGAGSVEHKSCYREPGQN</sequence>
<evidence type="ECO:0000313" key="1">
    <source>
        <dbReference type="EMBL" id="MPN27912.1"/>
    </source>
</evidence>
<proteinExistence type="predicted"/>